<dbReference type="RefSeq" id="WP_106211582.1">
    <property type="nucleotide sequence ID" value="NZ_PVZF01000007.1"/>
</dbReference>
<dbReference type="GO" id="GO:0071111">
    <property type="term" value="F:cyclic-guanylate-specific phosphodiesterase activity"/>
    <property type="evidence" value="ECO:0007669"/>
    <property type="project" value="InterPro"/>
</dbReference>
<dbReference type="PANTHER" id="PTHR33121">
    <property type="entry name" value="CYCLIC DI-GMP PHOSPHODIESTERASE PDEF"/>
    <property type="match status" value="1"/>
</dbReference>
<dbReference type="InterPro" id="IPR000160">
    <property type="entry name" value="GGDEF_dom"/>
</dbReference>
<keyword evidence="1" id="KW-1133">Transmembrane helix</keyword>
<dbReference type="SMART" id="SM00052">
    <property type="entry name" value="EAL"/>
    <property type="match status" value="1"/>
</dbReference>
<dbReference type="SUPFAM" id="SSF55073">
    <property type="entry name" value="Nucleotide cyclase"/>
    <property type="match status" value="1"/>
</dbReference>
<dbReference type="PROSITE" id="PS50887">
    <property type="entry name" value="GGDEF"/>
    <property type="match status" value="1"/>
</dbReference>
<sequence>MASPLAPTRPTAGRVLGGLALVALAGGLTALAVHQPGTVRGPVALTGIAAVVVSAVALTTLYHGRNSDKYLAAGTLWGLATLTAGLLPTSTLGPFPLVQLAFAAGEAGVLVVLLQLLVRARAGSADPPLVVDALMLGSALATAGWDALSRAGLHGGAGWTGATVLVLAVASLVACSAIALAVEQPRLRVAAAGLTLNGVGTALAAVCFHHRFAVACAAAALALAGGAVGLLLLPRDGVVRHGGQDAERAARRLETASLVPGPILLVDLVLLVISPRADSVLYGFYVTVLVTFTIRHAATARSIDRTTASLRFQALHDGATGLGNRTLLERALTEPDREQSLVLLELTGLDDLNDVLGVGTGDAVIAAAAEEVRAVVAGLAGTAYRTSGDQFAVVLPGGPAEVLRHAETVVAAITTAPGRVEGAARFPLSAVAGVAGCPSGAQPGSADVMKPFVQADIALRDARPLGAGSVSVYSGTVAAEHARRSLLRDRLASAIHDGAIDVHHQPVVSFTTGRVEKFEALARWEDPVLGRISPVEFIAVAEESNLVVALGEHVLRTAVRHAHEAGVFSVGVGLAVNVSVVQLQSPGFTDIVTDLLREYRIAPALLTLELTESVFLDPDSPAERVVTDLAGLGCQIAIDDFGTGYSAFGYLGRLPVHVLKIDRSLTQSLTEDVHGQSVVTCVVDLATRLGLTVVVEGVETEQQAEICRSISAPLGQGWLYSPAVPRELLGEQLTRVHPVPALLVADGAHPA</sequence>
<dbReference type="PANTHER" id="PTHR33121:SF70">
    <property type="entry name" value="SIGNALING PROTEIN YKOW"/>
    <property type="match status" value="1"/>
</dbReference>
<dbReference type="InterPro" id="IPR050706">
    <property type="entry name" value="Cyclic-di-GMP_PDE-like"/>
</dbReference>
<keyword evidence="5" id="KW-1185">Reference proteome</keyword>
<feature type="transmembrane region" description="Helical" evidence="1">
    <location>
        <begin position="253"/>
        <end position="273"/>
    </location>
</feature>
<dbReference type="PROSITE" id="PS50883">
    <property type="entry name" value="EAL"/>
    <property type="match status" value="1"/>
</dbReference>
<proteinExistence type="predicted"/>
<dbReference type="InterPro" id="IPR001633">
    <property type="entry name" value="EAL_dom"/>
</dbReference>
<feature type="transmembrane region" description="Helical" evidence="1">
    <location>
        <begin position="70"/>
        <end position="91"/>
    </location>
</feature>
<dbReference type="SMART" id="SM00267">
    <property type="entry name" value="GGDEF"/>
    <property type="match status" value="1"/>
</dbReference>
<comment type="caution">
    <text evidence="4">The sequence shown here is derived from an EMBL/GenBank/DDBJ whole genome shotgun (WGS) entry which is preliminary data.</text>
</comment>
<evidence type="ECO:0000259" key="3">
    <source>
        <dbReference type="PROSITE" id="PS50887"/>
    </source>
</evidence>
<feature type="transmembrane region" description="Helical" evidence="1">
    <location>
        <begin position="42"/>
        <end position="63"/>
    </location>
</feature>
<feature type="transmembrane region" description="Helical" evidence="1">
    <location>
        <begin position="189"/>
        <end position="206"/>
    </location>
</feature>
<feature type="domain" description="GGDEF" evidence="3">
    <location>
        <begin position="337"/>
        <end position="475"/>
    </location>
</feature>
<dbReference type="Pfam" id="PF00990">
    <property type="entry name" value="GGDEF"/>
    <property type="match status" value="1"/>
</dbReference>
<dbReference type="SUPFAM" id="SSF141868">
    <property type="entry name" value="EAL domain-like"/>
    <property type="match status" value="1"/>
</dbReference>
<feature type="transmembrane region" description="Helical" evidence="1">
    <location>
        <begin position="212"/>
        <end position="233"/>
    </location>
</feature>
<dbReference type="InterPro" id="IPR043128">
    <property type="entry name" value="Rev_trsase/Diguanyl_cyclase"/>
</dbReference>
<feature type="transmembrane region" description="Helical" evidence="1">
    <location>
        <begin position="160"/>
        <end position="182"/>
    </location>
</feature>
<dbReference type="InterPro" id="IPR035919">
    <property type="entry name" value="EAL_sf"/>
</dbReference>
<evidence type="ECO:0000256" key="1">
    <source>
        <dbReference type="SAM" id="Phobius"/>
    </source>
</evidence>
<feature type="domain" description="EAL" evidence="2">
    <location>
        <begin position="484"/>
        <end position="737"/>
    </location>
</feature>
<dbReference type="CDD" id="cd01948">
    <property type="entry name" value="EAL"/>
    <property type="match status" value="1"/>
</dbReference>
<accession>A0A2T0R2G8</accession>
<feature type="transmembrane region" description="Helical" evidence="1">
    <location>
        <begin position="97"/>
        <end position="117"/>
    </location>
</feature>
<dbReference type="Gene3D" id="3.20.20.450">
    <property type="entry name" value="EAL domain"/>
    <property type="match status" value="1"/>
</dbReference>
<dbReference type="EMBL" id="PVZF01000007">
    <property type="protein sequence ID" value="PRY13965.1"/>
    <property type="molecule type" value="Genomic_DNA"/>
</dbReference>
<name>A0A2T0R2G8_9ACTN</name>
<gene>
    <name evidence="4" type="ORF">CLV37_10783</name>
</gene>
<evidence type="ECO:0000313" key="4">
    <source>
        <dbReference type="EMBL" id="PRY13965.1"/>
    </source>
</evidence>
<dbReference type="NCBIfam" id="TIGR00254">
    <property type="entry name" value="GGDEF"/>
    <property type="match status" value="1"/>
</dbReference>
<evidence type="ECO:0000313" key="5">
    <source>
        <dbReference type="Proteomes" id="UP000238083"/>
    </source>
</evidence>
<evidence type="ECO:0000259" key="2">
    <source>
        <dbReference type="PROSITE" id="PS50883"/>
    </source>
</evidence>
<feature type="transmembrane region" description="Helical" evidence="1">
    <location>
        <begin position="129"/>
        <end position="148"/>
    </location>
</feature>
<organism evidence="4 5">
    <name type="scientific">Kineococcus rhizosphaerae</name>
    <dbReference type="NCBI Taxonomy" id="559628"/>
    <lineage>
        <taxon>Bacteria</taxon>
        <taxon>Bacillati</taxon>
        <taxon>Actinomycetota</taxon>
        <taxon>Actinomycetes</taxon>
        <taxon>Kineosporiales</taxon>
        <taxon>Kineosporiaceae</taxon>
        <taxon>Kineococcus</taxon>
    </lineage>
</organism>
<reference evidence="4 5" key="1">
    <citation type="submission" date="2018-03" db="EMBL/GenBank/DDBJ databases">
        <title>Genomic Encyclopedia of Archaeal and Bacterial Type Strains, Phase II (KMG-II): from individual species to whole genera.</title>
        <authorList>
            <person name="Goeker M."/>
        </authorList>
    </citation>
    <scope>NUCLEOTIDE SEQUENCE [LARGE SCALE GENOMIC DNA]</scope>
    <source>
        <strain evidence="4 5">DSM 19711</strain>
    </source>
</reference>
<dbReference type="Pfam" id="PF00563">
    <property type="entry name" value="EAL"/>
    <property type="match status" value="1"/>
</dbReference>
<dbReference type="Gene3D" id="3.30.70.270">
    <property type="match status" value="1"/>
</dbReference>
<dbReference type="InterPro" id="IPR029787">
    <property type="entry name" value="Nucleotide_cyclase"/>
</dbReference>
<dbReference type="OrthoDB" id="3278016at2"/>
<protein>
    <submittedName>
        <fullName evidence="4">Diguanylate cyclase (GGDEF)-like protein</fullName>
    </submittedName>
</protein>
<dbReference type="Proteomes" id="UP000238083">
    <property type="component" value="Unassembled WGS sequence"/>
</dbReference>
<keyword evidence="1" id="KW-0472">Membrane</keyword>
<dbReference type="AlphaFoldDB" id="A0A2T0R2G8"/>
<keyword evidence="1" id="KW-0812">Transmembrane</keyword>